<keyword evidence="1 2" id="KW-0129">CBS domain</keyword>
<organism evidence="7 8">
    <name type="scientific">Halopenitus salinus</name>
    <dbReference type="NCBI Taxonomy" id="1198295"/>
    <lineage>
        <taxon>Archaea</taxon>
        <taxon>Methanobacteriati</taxon>
        <taxon>Methanobacteriota</taxon>
        <taxon>Stenosarchaea group</taxon>
        <taxon>Halobacteria</taxon>
        <taxon>Halobacteriales</taxon>
        <taxon>Haloferacaceae</taxon>
        <taxon>Halopenitus</taxon>
    </lineage>
</organism>
<sequence>MRDDITVQEIMNREFLGVSESDSLRDAAELLVREEADCLVVLRGGDPVGCLSPRDALEAMLVGDATAGESDSDHGATVGEVMADPAPTIHADEGLTLAEDRLLSDGSSRLVVTADGEAVGVLTERDVLATRPPGARAEPASDSQAGSARELRSSTDRVRESEATSAPDRDREPEATREATQSICEVCGTLTASLSNVNGQLVCPDCREV</sequence>
<comment type="caution">
    <text evidence="7">The sequence shown here is derived from an EMBL/GenBank/DDBJ whole genome shotgun (WGS) entry which is preliminary data.</text>
</comment>
<name>A0ABD5UYC3_9EURY</name>
<dbReference type="PROSITE" id="PS51901">
    <property type="entry name" value="ACP_MB"/>
    <property type="match status" value="1"/>
</dbReference>
<evidence type="ECO:0000313" key="8">
    <source>
        <dbReference type="Proteomes" id="UP001596296"/>
    </source>
</evidence>
<dbReference type="Pfam" id="PF00571">
    <property type="entry name" value="CBS"/>
    <property type="match status" value="2"/>
</dbReference>
<feature type="binding site" evidence="3">
    <location>
        <position position="187"/>
    </location>
    <ligand>
        <name>Fe cation</name>
        <dbReference type="ChEBI" id="CHEBI:24875"/>
    </ligand>
</feature>
<feature type="binding site" evidence="3">
    <location>
        <position position="203"/>
    </location>
    <ligand>
        <name>Fe cation</name>
        <dbReference type="ChEBI" id="CHEBI:24875"/>
    </ligand>
</feature>
<evidence type="ECO:0000313" key="7">
    <source>
        <dbReference type="EMBL" id="MFC6891881.1"/>
    </source>
</evidence>
<feature type="domain" description="CBS" evidence="5">
    <location>
        <begin position="82"/>
        <end position="138"/>
    </location>
</feature>
<feature type="binding site" evidence="3">
    <location>
        <position position="187"/>
    </location>
    <ligand>
        <name>Zn(2+)</name>
        <dbReference type="ChEBI" id="CHEBI:29105"/>
    </ligand>
</feature>
<gene>
    <name evidence="7" type="ORF">ACFQE9_04525</name>
</gene>
<dbReference type="PROSITE" id="PS51371">
    <property type="entry name" value="CBS"/>
    <property type="match status" value="2"/>
</dbReference>
<dbReference type="InterPro" id="IPR044065">
    <property type="entry name" value="ACP_MB"/>
</dbReference>
<dbReference type="InterPro" id="IPR046342">
    <property type="entry name" value="CBS_dom_sf"/>
</dbReference>
<feature type="compositionally biased region" description="Basic and acidic residues" evidence="4">
    <location>
        <begin position="149"/>
        <end position="177"/>
    </location>
</feature>
<dbReference type="EMBL" id="JBHSXL010000003">
    <property type="protein sequence ID" value="MFC6891881.1"/>
    <property type="molecule type" value="Genomic_DNA"/>
</dbReference>
<feature type="binding site" evidence="3">
    <location>
        <position position="184"/>
    </location>
    <ligand>
        <name>Fe cation</name>
        <dbReference type="ChEBI" id="CHEBI:24875"/>
    </ligand>
</feature>
<dbReference type="GO" id="GO:0046872">
    <property type="term" value="F:metal ion binding"/>
    <property type="evidence" value="ECO:0007669"/>
    <property type="project" value="UniProtKB-KW"/>
</dbReference>
<dbReference type="RefSeq" id="WP_379740958.1">
    <property type="nucleotide sequence ID" value="NZ_JBHSVN010000001.1"/>
</dbReference>
<keyword evidence="3" id="KW-0862">Zinc</keyword>
<dbReference type="InterPro" id="IPR051257">
    <property type="entry name" value="Diverse_CBS-Domain"/>
</dbReference>
<feature type="region of interest" description="Disordered" evidence="4">
    <location>
        <begin position="123"/>
        <end position="179"/>
    </location>
</feature>
<evidence type="ECO:0000256" key="3">
    <source>
        <dbReference type="PROSITE-ProRule" id="PRU01249"/>
    </source>
</evidence>
<feature type="binding site" evidence="3">
    <location>
        <position position="206"/>
    </location>
    <ligand>
        <name>Zn(2+)</name>
        <dbReference type="ChEBI" id="CHEBI:29105"/>
    </ligand>
</feature>
<dbReference type="InterPro" id="IPR000644">
    <property type="entry name" value="CBS_dom"/>
</dbReference>
<evidence type="ECO:0000256" key="2">
    <source>
        <dbReference type="PROSITE-ProRule" id="PRU00703"/>
    </source>
</evidence>
<keyword evidence="3" id="KW-0408">Iron</keyword>
<evidence type="ECO:0000256" key="4">
    <source>
        <dbReference type="SAM" id="MobiDB-lite"/>
    </source>
</evidence>
<feature type="binding site" evidence="3">
    <location>
        <position position="203"/>
    </location>
    <ligand>
        <name>Zn(2+)</name>
        <dbReference type="ChEBI" id="CHEBI:29105"/>
    </ligand>
</feature>
<feature type="domain" description="ACP-type MB" evidence="6">
    <location>
        <begin position="179"/>
        <end position="209"/>
    </location>
</feature>
<reference evidence="7 8" key="1">
    <citation type="journal article" date="2019" name="Int. J. Syst. Evol. Microbiol.">
        <title>The Global Catalogue of Microorganisms (GCM) 10K type strain sequencing project: providing services to taxonomists for standard genome sequencing and annotation.</title>
        <authorList>
            <consortium name="The Broad Institute Genomics Platform"/>
            <consortium name="The Broad Institute Genome Sequencing Center for Infectious Disease"/>
            <person name="Wu L."/>
            <person name="Ma J."/>
        </authorList>
    </citation>
    <scope>NUCLEOTIDE SEQUENCE [LARGE SCALE GENOMIC DNA]</scope>
    <source>
        <strain evidence="7 8">SKJ47</strain>
    </source>
</reference>
<dbReference type="PANTHER" id="PTHR43080:SF2">
    <property type="entry name" value="CBS DOMAIN-CONTAINING PROTEIN"/>
    <property type="match status" value="1"/>
</dbReference>
<dbReference type="Proteomes" id="UP001596296">
    <property type="component" value="Unassembled WGS sequence"/>
</dbReference>
<dbReference type="SMART" id="SM00116">
    <property type="entry name" value="CBS"/>
    <property type="match status" value="2"/>
</dbReference>
<feature type="binding site" evidence="3">
    <location>
        <position position="184"/>
    </location>
    <ligand>
        <name>Zn(2+)</name>
        <dbReference type="ChEBI" id="CHEBI:29105"/>
    </ligand>
</feature>
<protein>
    <submittedName>
        <fullName evidence="7">CBS domain-containing protein</fullName>
    </submittedName>
</protein>
<evidence type="ECO:0000256" key="1">
    <source>
        <dbReference type="ARBA" id="ARBA00023122"/>
    </source>
</evidence>
<dbReference type="SUPFAM" id="SSF54631">
    <property type="entry name" value="CBS-domain pair"/>
    <property type="match status" value="1"/>
</dbReference>
<dbReference type="Gene3D" id="3.10.580.10">
    <property type="entry name" value="CBS-domain"/>
    <property type="match status" value="1"/>
</dbReference>
<feature type="binding site" evidence="3">
    <location>
        <position position="206"/>
    </location>
    <ligand>
        <name>Fe cation</name>
        <dbReference type="ChEBI" id="CHEBI:24875"/>
    </ligand>
</feature>
<evidence type="ECO:0000259" key="6">
    <source>
        <dbReference type="PROSITE" id="PS51901"/>
    </source>
</evidence>
<keyword evidence="3" id="KW-0479">Metal-binding</keyword>
<evidence type="ECO:0000259" key="5">
    <source>
        <dbReference type="PROSITE" id="PS51371"/>
    </source>
</evidence>
<dbReference type="CDD" id="cd02205">
    <property type="entry name" value="CBS_pair_SF"/>
    <property type="match status" value="1"/>
</dbReference>
<proteinExistence type="predicted"/>
<feature type="domain" description="CBS" evidence="5">
    <location>
        <begin position="11"/>
        <end position="66"/>
    </location>
</feature>
<dbReference type="PANTHER" id="PTHR43080">
    <property type="entry name" value="CBS DOMAIN-CONTAINING PROTEIN CBSX3, MITOCHONDRIAL"/>
    <property type="match status" value="1"/>
</dbReference>
<accession>A0ABD5UYC3</accession>
<keyword evidence="8" id="KW-1185">Reference proteome</keyword>
<dbReference type="AlphaFoldDB" id="A0ABD5UYC3"/>